<dbReference type="PANTHER" id="PTHR43649:SF33">
    <property type="entry name" value="POLYGALACTURONAN_RHAMNOGALACTURONAN-BINDING PROTEIN YTCQ"/>
    <property type="match status" value="1"/>
</dbReference>
<accession>A0A2Z4UDJ8</accession>
<organism evidence="3 4">
    <name type="scientific">Blautia argi</name>
    <dbReference type="NCBI Taxonomy" id="1912897"/>
    <lineage>
        <taxon>Bacteria</taxon>
        <taxon>Bacillati</taxon>
        <taxon>Bacillota</taxon>
        <taxon>Clostridia</taxon>
        <taxon>Lachnospirales</taxon>
        <taxon>Lachnospiraceae</taxon>
        <taxon>Blautia</taxon>
    </lineage>
</organism>
<dbReference type="Gene3D" id="3.40.190.10">
    <property type="entry name" value="Periplasmic binding protein-like II"/>
    <property type="match status" value="2"/>
</dbReference>
<proteinExistence type="predicted"/>
<feature type="chain" id="PRO_5039648710" evidence="2">
    <location>
        <begin position="24"/>
        <end position="537"/>
    </location>
</feature>
<dbReference type="PANTHER" id="PTHR43649">
    <property type="entry name" value="ARABINOSE-BINDING PROTEIN-RELATED"/>
    <property type="match status" value="1"/>
</dbReference>
<dbReference type="AlphaFoldDB" id="A0A2Z4UDJ8"/>
<dbReference type="RefSeq" id="WP_111920477.1">
    <property type="nucleotide sequence ID" value="NZ_CP030280.1"/>
</dbReference>
<gene>
    <name evidence="3" type="ORF">DQQ01_13735</name>
</gene>
<evidence type="ECO:0000256" key="2">
    <source>
        <dbReference type="SAM" id="SignalP"/>
    </source>
</evidence>
<protein>
    <submittedName>
        <fullName evidence="3">ABC transporter substrate-binding protein</fullName>
    </submittedName>
</protein>
<dbReference type="SUPFAM" id="SSF53850">
    <property type="entry name" value="Periplasmic binding protein-like II"/>
    <property type="match status" value="1"/>
</dbReference>
<dbReference type="PROSITE" id="PS51257">
    <property type="entry name" value="PROKAR_LIPOPROTEIN"/>
    <property type="match status" value="1"/>
</dbReference>
<name>A0A2Z4UDJ8_9FIRM</name>
<reference evidence="4" key="1">
    <citation type="submission" date="2018-06" db="EMBL/GenBank/DDBJ databases">
        <title>Description of Blautia argi sp. nov., a new anaerobic isolated from dog feces.</title>
        <authorList>
            <person name="Chang Y.-H."/>
            <person name="Paek J."/>
            <person name="Shin Y."/>
        </authorList>
    </citation>
    <scope>NUCLEOTIDE SEQUENCE [LARGE SCALE GENOMIC DNA]</scope>
    <source>
        <strain evidence="4">KCTC 15426</strain>
    </source>
</reference>
<dbReference type="Proteomes" id="UP000250003">
    <property type="component" value="Chromosome"/>
</dbReference>
<keyword evidence="4" id="KW-1185">Reference proteome</keyword>
<evidence type="ECO:0000256" key="1">
    <source>
        <dbReference type="ARBA" id="ARBA00022729"/>
    </source>
</evidence>
<sequence>MKNKKIQKLICIALVGVSLVSLAGCGKKGEEKQKILTDVSFPLEESASLKVMTKAAAISTQNPEEKLIFQRIKEKTNVDIDWTCYVEDQFVDKRNLALAKKDSLPDIVFNADMGNVDLLKYAKQGVIVPVENMIEDYMPNLKKILDENPEYTKLITAPDGHIYSFPWIEQLGVGKEAIQAIGGMPYINKTWLDELGLEVPKTTEDLKKVLIAFRDKNPGNVQGVIPMSCRINGGNEDLGFILGAFGYGDNADHIMVNEKNEVLYSVTDEGYKKGIAWLHELQEENLIDPEAYTQDYATYTAKGKNGRYGLFFGWDILSIASNPDDYIPLPALEGPDGIVNAVRQSGSADGGFQTGRCVITSACVNQELAAKWIDLMYDPVQSVQNNWGTYGEEGKSNVFEMTEEGTLKHLEIVDESPYDVRVQQMVGGPLAVLDSYYDVYTTCPSDAQERMEAVKSYVSDMKYDMVYPNVFMSQEDAEAVARYETDIKQYAEQKKADWILNGGVEDQWDEYIQKLNDLGLEKYLEIKQKYLDDYLAK</sequence>
<dbReference type="EMBL" id="CP030280">
    <property type="protein sequence ID" value="AWY99017.1"/>
    <property type="molecule type" value="Genomic_DNA"/>
</dbReference>
<keyword evidence="1 2" id="KW-0732">Signal</keyword>
<dbReference type="KEGG" id="blau:DQQ01_13735"/>
<evidence type="ECO:0000313" key="3">
    <source>
        <dbReference type="EMBL" id="AWY99017.1"/>
    </source>
</evidence>
<evidence type="ECO:0000313" key="4">
    <source>
        <dbReference type="Proteomes" id="UP000250003"/>
    </source>
</evidence>
<dbReference type="InterPro" id="IPR050490">
    <property type="entry name" value="Bact_solute-bd_prot1"/>
</dbReference>
<feature type="signal peptide" evidence="2">
    <location>
        <begin position="1"/>
        <end position="23"/>
    </location>
</feature>
<dbReference type="OrthoDB" id="2491264at2"/>